<dbReference type="GO" id="GO:0090730">
    <property type="term" value="C:Las1 complex"/>
    <property type="evidence" value="ECO:0007669"/>
    <property type="project" value="InterPro"/>
</dbReference>
<reference evidence="3" key="1">
    <citation type="journal article" date="2012" name="PLoS Genet.">
        <title>The genomes of the fungal plant pathogens Cladosporium fulvum and Dothistroma septosporum reveal adaptation to different hosts and lifestyles but also signatures of common ancestry.</title>
        <authorList>
            <person name="de Wit P.J.G.M."/>
            <person name="van der Burgt A."/>
            <person name="Oekmen B."/>
            <person name="Stergiopoulos I."/>
            <person name="Abd-Elsalam K.A."/>
            <person name="Aerts A.L."/>
            <person name="Bahkali A.H."/>
            <person name="Beenen H.G."/>
            <person name="Chettri P."/>
            <person name="Cox M.P."/>
            <person name="Datema E."/>
            <person name="de Vries R.P."/>
            <person name="Dhillon B."/>
            <person name="Ganley A.R."/>
            <person name="Griffiths S.A."/>
            <person name="Guo Y."/>
            <person name="Hamelin R.C."/>
            <person name="Henrissat B."/>
            <person name="Kabir M.S."/>
            <person name="Jashni M.K."/>
            <person name="Kema G."/>
            <person name="Klaubauf S."/>
            <person name="Lapidus A."/>
            <person name="Levasseur A."/>
            <person name="Lindquist E."/>
            <person name="Mehrabi R."/>
            <person name="Ohm R.A."/>
            <person name="Owen T.J."/>
            <person name="Salamov A."/>
            <person name="Schwelm A."/>
            <person name="Schijlen E."/>
            <person name="Sun H."/>
            <person name="van den Burg H.A."/>
            <person name="van Ham R.C.H.J."/>
            <person name="Zhang S."/>
            <person name="Goodwin S.B."/>
            <person name="Grigoriev I.V."/>
            <person name="Collemare J."/>
            <person name="Bradshaw R.E."/>
        </authorList>
    </citation>
    <scope>NUCLEOTIDE SEQUENCE [LARGE SCALE GENOMIC DNA]</scope>
    <source>
        <strain evidence="3">NZE10 / CBS 128990</strain>
    </source>
</reference>
<evidence type="ECO:0000256" key="1">
    <source>
        <dbReference type="SAM" id="MobiDB-lite"/>
    </source>
</evidence>
<sequence>MKYTITPWRHHSDLLQIRQQLYQLPKDGQDHRRHAVNRVMAWKLRGNLPHAIESTALLIDAILHHHSPENANSTFSIRAVYTAALTRFVTGFCDIGRNRERSLEPSSMLDIAKQIGMPVEFVALRHEATHEEMPGLRRLMKVTEQALGWLWQVYWSKLFDKTEDVASIAIVRDEARRILKEFRTAHRDALRANHGTAAQDVVSKTSEFCVKLCGGSRAKTNALVDVLMEDKLLSPSKRELGASMDGAFLIWDSLLRGIARKQRRFISALVKGMLEAISASFARPAGQDVDKEALSMWLIRIELDETWMAIRSDLEQHDLETEVLMWSSLHANDWTSWLGQKMLEFGRSQSKSEWAEILEASRLDCREAADHSMPDEKPLDAWPIDGTASHSVHSPWSRSVMPGSRPIGVVR</sequence>
<name>N1Q024_DOTSN</name>
<dbReference type="Proteomes" id="UP000016933">
    <property type="component" value="Unassembled WGS sequence"/>
</dbReference>
<evidence type="ECO:0000313" key="3">
    <source>
        <dbReference type="Proteomes" id="UP000016933"/>
    </source>
</evidence>
<dbReference type="InterPro" id="IPR007174">
    <property type="entry name" value="Las1"/>
</dbReference>
<dbReference type="GO" id="GO:0030687">
    <property type="term" value="C:preribosome, large subunit precursor"/>
    <property type="evidence" value="ECO:0007669"/>
    <property type="project" value="TreeGrafter"/>
</dbReference>
<dbReference type="AlphaFoldDB" id="N1Q024"/>
<dbReference type="eggNOG" id="KOG2425">
    <property type="taxonomic scope" value="Eukaryota"/>
</dbReference>
<dbReference type="OMA" id="WLWEWYW"/>
<dbReference type="PANTHER" id="PTHR15002:SF0">
    <property type="entry name" value="RIBOSOMAL BIOGENESIS PROTEIN LAS1L"/>
    <property type="match status" value="1"/>
</dbReference>
<dbReference type="PANTHER" id="PTHR15002">
    <property type="entry name" value="RIBOSOMAL BIOGENESIS PROTEIN LAS1L"/>
    <property type="match status" value="1"/>
</dbReference>
<feature type="region of interest" description="Disordered" evidence="1">
    <location>
        <begin position="389"/>
        <end position="411"/>
    </location>
</feature>
<accession>N1Q024</accession>
<evidence type="ECO:0000313" key="2">
    <source>
        <dbReference type="EMBL" id="EME48000.1"/>
    </source>
</evidence>
<dbReference type="Pfam" id="PF04031">
    <property type="entry name" value="Las1"/>
    <property type="match status" value="1"/>
</dbReference>
<dbReference type="GO" id="GO:0004519">
    <property type="term" value="F:endonuclease activity"/>
    <property type="evidence" value="ECO:0007669"/>
    <property type="project" value="InterPro"/>
</dbReference>
<organism evidence="2 3">
    <name type="scientific">Dothistroma septosporum (strain NZE10 / CBS 128990)</name>
    <name type="common">Red band needle blight fungus</name>
    <name type="synonym">Mycosphaerella pini</name>
    <dbReference type="NCBI Taxonomy" id="675120"/>
    <lineage>
        <taxon>Eukaryota</taxon>
        <taxon>Fungi</taxon>
        <taxon>Dikarya</taxon>
        <taxon>Ascomycota</taxon>
        <taxon>Pezizomycotina</taxon>
        <taxon>Dothideomycetes</taxon>
        <taxon>Dothideomycetidae</taxon>
        <taxon>Mycosphaerellales</taxon>
        <taxon>Mycosphaerellaceae</taxon>
        <taxon>Dothistroma</taxon>
    </lineage>
</organism>
<proteinExistence type="predicted"/>
<dbReference type="EMBL" id="KB446536">
    <property type="protein sequence ID" value="EME48000.1"/>
    <property type="molecule type" value="Genomic_DNA"/>
</dbReference>
<evidence type="ECO:0008006" key="4">
    <source>
        <dbReference type="Google" id="ProtNLM"/>
    </source>
</evidence>
<dbReference type="GO" id="GO:0000470">
    <property type="term" value="P:maturation of LSU-rRNA"/>
    <property type="evidence" value="ECO:0007669"/>
    <property type="project" value="TreeGrafter"/>
</dbReference>
<dbReference type="STRING" id="675120.N1Q024"/>
<dbReference type="GO" id="GO:0000460">
    <property type="term" value="P:maturation of 5.8S rRNA"/>
    <property type="evidence" value="ECO:0007669"/>
    <property type="project" value="TreeGrafter"/>
</dbReference>
<protein>
    <recommendedName>
        <fullName evidence="4">Las1-domain-containing protein</fullName>
    </recommendedName>
</protein>
<dbReference type="HOGENOM" id="CLU_019519_0_0_1"/>
<keyword evidence="3" id="KW-1185">Reference proteome</keyword>
<reference evidence="2 3" key="2">
    <citation type="journal article" date="2012" name="PLoS Pathog.">
        <title>Diverse lifestyles and strategies of plant pathogenesis encoded in the genomes of eighteen Dothideomycetes fungi.</title>
        <authorList>
            <person name="Ohm R.A."/>
            <person name="Feau N."/>
            <person name="Henrissat B."/>
            <person name="Schoch C.L."/>
            <person name="Horwitz B.A."/>
            <person name="Barry K.W."/>
            <person name="Condon B.J."/>
            <person name="Copeland A.C."/>
            <person name="Dhillon B."/>
            <person name="Glaser F."/>
            <person name="Hesse C.N."/>
            <person name="Kosti I."/>
            <person name="LaButti K."/>
            <person name="Lindquist E.A."/>
            <person name="Lucas S."/>
            <person name="Salamov A.A."/>
            <person name="Bradshaw R.E."/>
            <person name="Ciuffetti L."/>
            <person name="Hamelin R.C."/>
            <person name="Kema G.H.J."/>
            <person name="Lawrence C."/>
            <person name="Scott J.A."/>
            <person name="Spatafora J.W."/>
            <person name="Turgeon B.G."/>
            <person name="de Wit P.J.G.M."/>
            <person name="Zhong S."/>
            <person name="Goodwin S.B."/>
            <person name="Grigoriev I.V."/>
        </authorList>
    </citation>
    <scope>NUCLEOTIDE SEQUENCE [LARGE SCALE GENOMIC DNA]</scope>
    <source>
        <strain evidence="3">NZE10 / CBS 128990</strain>
    </source>
</reference>
<gene>
    <name evidence="2" type="ORF">DOTSEDRAFT_124919</name>
</gene>
<dbReference type="OrthoDB" id="10263222at2759"/>